<evidence type="ECO:0000256" key="4">
    <source>
        <dbReference type="ARBA" id="ARBA00023242"/>
    </source>
</evidence>
<dbReference type="InterPro" id="IPR005202">
    <property type="entry name" value="TF_GRAS"/>
</dbReference>
<keyword evidence="4" id="KW-0539">Nucleus</keyword>
<dbReference type="PROSITE" id="PS50985">
    <property type="entry name" value="GRAS"/>
    <property type="match status" value="1"/>
</dbReference>
<evidence type="ECO:0000256" key="3">
    <source>
        <dbReference type="ARBA" id="ARBA00023163"/>
    </source>
</evidence>
<comment type="similarity">
    <text evidence="5">Belongs to the GRAS family.</text>
</comment>
<comment type="subcellular location">
    <subcellularLocation>
        <location evidence="1">Nucleus</location>
    </subcellularLocation>
</comment>
<name>A0ABU6ZUV1_9FABA</name>
<dbReference type="EMBL" id="JASCZI010274227">
    <property type="protein sequence ID" value="MED6225800.1"/>
    <property type="molecule type" value="Genomic_DNA"/>
</dbReference>
<dbReference type="Proteomes" id="UP001341840">
    <property type="component" value="Unassembled WGS sequence"/>
</dbReference>
<evidence type="ECO:0000256" key="5">
    <source>
        <dbReference type="PROSITE-ProRule" id="PRU01191"/>
    </source>
</evidence>
<gene>
    <name evidence="6" type="ORF">PIB30_097182</name>
</gene>
<keyword evidence="7" id="KW-1185">Reference proteome</keyword>
<evidence type="ECO:0000313" key="6">
    <source>
        <dbReference type="EMBL" id="MED6225800.1"/>
    </source>
</evidence>
<accession>A0ABU6ZUV1</accession>
<keyword evidence="2" id="KW-0805">Transcription regulation</keyword>
<comment type="caution">
    <text evidence="5">Lacks conserved residue(s) required for the propagation of feature annotation.</text>
</comment>
<evidence type="ECO:0000256" key="2">
    <source>
        <dbReference type="ARBA" id="ARBA00023015"/>
    </source>
</evidence>
<dbReference type="PANTHER" id="PTHR31636">
    <property type="entry name" value="OSJNBA0084A10.13 PROTEIN-RELATED"/>
    <property type="match status" value="1"/>
</dbReference>
<keyword evidence="3" id="KW-0804">Transcription</keyword>
<comment type="caution">
    <text evidence="6">The sequence shown here is derived from an EMBL/GenBank/DDBJ whole genome shotgun (WGS) entry which is preliminary data.</text>
</comment>
<dbReference type="Pfam" id="PF03514">
    <property type="entry name" value="GRAS"/>
    <property type="match status" value="1"/>
</dbReference>
<evidence type="ECO:0000256" key="1">
    <source>
        <dbReference type="ARBA" id="ARBA00004123"/>
    </source>
</evidence>
<sequence>MPPPWPIATPTPPFNFPTSKFLTPATLSGDPNYMEQLLVHYATTIETNDVTLAQQLLWILNNIVPQDGDANQHLTSTLLRALTSRTARNGNALEEPLEHSRALVKTHVYSVLELANFVDLTPWHRFGFTAANAAILEASEGFSIVHIVYLSLMHCMQYPTLIDAITARHVAPPKIKLIVAS</sequence>
<reference evidence="6 7" key="1">
    <citation type="journal article" date="2023" name="Plants (Basel)">
        <title>Bridging the Gap: Combining Genomics and Transcriptomics Approaches to Understand Stylosanthes scabra, an Orphan Legume from the Brazilian Caatinga.</title>
        <authorList>
            <person name="Ferreira-Neto J.R.C."/>
            <person name="da Silva M.D."/>
            <person name="Binneck E."/>
            <person name="de Melo N.F."/>
            <person name="da Silva R.H."/>
            <person name="de Melo A.L.T.M."/>
            <person name="Pandolfi V."/>
            <person name="Bustamante F.O."/>
            <person name="Brasileiro-Vidal A.C."/>
            <person name="Benko-Iseppon A.M."/>
        </authorList>
    </citation>
    <scope>NUCLEOTIDE SEQUENCE [LARGE SCALE GENOMIC DNA]</scope>
    <source>
        <tissue evidence="6">Leaves</tissue>
    </source>
</reference>
<evidence type="ECO:0000313" key="7">
    <source>
        <dbReference type="Proteomes" id="UP001341840"/>
    </source>
</evidence>
<organism evidence="6 7">
    <name type="scientific">Stylosanthes scabra</name>
    <dbReference type="NCBI Taxonomy" id="79078"/>
    <lineage>
        <taxon>Eukaryota</taxon>
        <taxon>Viridiplantae</taxon>
        <taxon>Streptophyta</taxon>
        <taxon>Embryophyta</taxon>
        <taxon>Tracheophyta</taxon>
        <taxon>Spermatophyta</taxon>
        <taxon>Magnoliopsida</taxon>
        <taxon>eudicotyledons</taxon>
        <taxon>Gunneridae</taxon>
        <taxon>Pentapetalae</taxon>
        <taxon>rosids</taxon>
        <taxon>fabids</taxon>
        <taxon>Fabales</taxon>
        <taxon>Fabaceae</taxon>
        <taxon>Papilionoideae</taxon>
        <taxon>50 kb inversion clade</taxon>
        <taxon>dalbergioids sensu lato</taxon>
        <taxon>Dalbergieae</taxon>
        <taxon>Pterocarpus clade</taxon>
        <taxon>Stylosanthes</taxon>
    </lineage>
</organism>
<proteinExistence type="inferred from homology"/>
<protein>
    <submittedName>
        <fullName evidence="6">Uncharacterized protein</fullName>
    </submittedName>
</protein>
<feature type="non-terminal residue" evidence="6">
    <location>
        <position position="181"/>
    </location>
</feature>